<accession>A0A5E4ZEA3</accession>
<reference evidence="1 2" key="1">
    <citation type="submission" date="2019-08" db="EMBL/GenBank/DDBJ databases">
        <authorList>
            <person name="Peeters C."/>
        </authorList>
    </citation>
    <scope>NUCLEOTIDE SEQUENCE [LARGE SCALE GENOMIC DNA]</scope>
    <source>
        <strain evidence="1 2">LMG 31112</strain>
    </source>
</reference>
<protein>
    <submittedName>
        <fullName evidence="1">Uncharacterized protein</fullName>
    </submittedName>
</protein>
<evidence type="ECO:0000313" key="1">
    <source>
        <dbReference type="EMBL" id="VVE59007.1"/>
    </source>
</evidence>
<evidence type="ECO:0000313" key="2">
    <source>
        <dbReference type="Proteomes" id="UP000343317"/>
    </source>
</evidence>
<dbReference type="Proteomes" id="UP000343317">
    <property type="component" value="Unassembled WGS sequence"/>
</dbReference>
<dbReference type="AlphaFoldDB" id="A0A5E4ZEA3"/>
<proteinExistence type="predicted"/>
<organism evidence="1 2">
    <name type="scientific">Pandoraea horticolens</name>
    <dbReference type="NCBI Taxonomy" id="2508298"/>
    <lineage>
        <taxon>Bacteria</taxon>
        <taxon>Pseudomonadati</taxon>
        <taxon>Pseudomonadota</taxon>
        <taxon>Betaproteobacteria</taxon>
        <taxon>Burkholderiales</taxon>
        <taxon>Burkholderiaceae</taxon>
        <taxon>Pandoraea</taxon>
    </lineage>
</organism>
<dbReference type="EMBL" id="CABPSM010000042">
    <property type="protein sequence ID" value="VVE59007.1"/>
    <property type="molecule type" value="Genomic_DNA"/>
</dbReference>
<name>A0A5E4ZEA3_9BURK</name>
<keyword evidence="2" id="KW-1185">Reference proteome</keyword>
<sequence>MPNGAVVITEGKARNLGPIVILNGAPQRTGLISSRRGAPIVEIGRRGQAAEVIVKVEACLIPGVLLRGTIGVIDIRVKQSALTIQAVTRFVMEGIGYRDEEGFVRSIAQHMLVSRDVLVGRARIHGHGRDPAQTVIIVSGYAMLGIDLFPQTSGELRILRPRGPAQFIVGSGRIREQARAGTIGVVGAVKGFRPGVGMARIVIRVVRECLAGQTSCLERILRIGECLLGQPMDIG</sequence>
<gene>
    <name evidence="1" type="ORF">PHO31112_05410</name>
</gene>